<dbReference type="Gene3D" id="1.10.10.60">
    <property type="entry name" value="Homeodomain-like"/>
    <property type="match status" value="1"/>
</dbReference>
<dbReference type="Proteomes" id="UP000607397">
    <property type="component" value="Unassembled WGS sequence"/>
</dbReference>
<evidence type="ECO:0000259" key="4">
    <source>
        <dbReference type="PROSITE" id="PS01124"/>
    </source>
</evidence>
<protein>
    <recommendedName>
        <fullName evidence="4">HTH araC/xylS-type domain-containing protein</fullName>
    </recommendedName>
</protein>
<dbReference type="AlphaFoldDB" id="A0A8K2AA11"/>
<name>A0A8K2AA11_9CYAN</name>
<keyword evidence="1" id="KW-0805">Transcription regulation</keyword>
<evidence type="ECO:0000256" key="1">
    <source>
        <dbReference type="ARBA" id="ARBA00023015"/>
    </source>
</evidence>
<accession>A0A8K2AA11</accession>
<dbReference type="EMBL" id="WVIC01000062">
    <property type="protein sequence ID" value="NCJ08645.1"/>
    <property type="molecule type" value="Genomic_DNA"/>
</dbReference>
<gene>
    <name evidence="5" type="ORF">GS597_19465</name>
</gene>
<keyword evidence="2" id="KW-0804">Transcription</keyword>
<dbReference type="InterPro" id="IPR018060">
    <property type="entry name" value="HTH_AraC"/>
</dbReference>
<organism evidence="5 6">
    <name type="scientific">Petrachloros mirabilis ULC683</name>
    <dbReference type="NCBI Taxonomy" id="2781853"/>
    <lineage>
        <taxon>Bacteria</taxon>
        <taxon>Bacillati</taxon>
        <taxon>Cyanobacteriota</taxon>
        <taxon>Cyanophyceae</taxon>
        <taxon>Synechococcales</taxon>
        <taxon>Petrachlorosaceae</taxon>
        <taxon>Petrachloros</taxon>
        <taxon>Petrachloros mirabilis</taxon>
    </lineage>
</organism>
<feature type="signal peptide" evidence="3">
    <location>
        <begin position="1"/>
        <end position="24"/>
    </location>
</feature>
<evidence type="ECO:0000313" key="5">
    <source>
        <dbReference type="EMBL" id="NCJ08645.1"/>
    </source>
</evidence>
<dbReference type="GO" id="GO:0003700">
    <property type="term" value="F:DNA-binding transcription factor activity"/>
    <property type="evidence" value="ECO:0007669"/>
    <property type="project" value="InterPro"/>
</dbReference>
<evidence type="ECO:0000256" key="3">
    <source>
        <dbReference type="SAM" id="SignalP"/>
    </source>
</evidence>
<dbReference type="RefSeq" id="WP_161827116.1">
    <property type="nucleotide sequence ID" value="NZ_WVIC01000062.1"/>
</dbReference>
<comment type="caution">
    <text evidence="5">The sequence shown here is derived from an EMBL/GenBank/DDBJ whole genome shotgun (WGS) entry which is preliminary data.</text>
</comment>
<dbReference type="GO" id="GO:0043565">
    <property type="term" value="F:sequence-specific DNA binding"/>
    <property type="evidence" value="ECO:0007669"/>
    <property type="project" value="InterPro"/>
</dbReference>
<keyword evidence="3" id="KW-0732">Signal</keyword>
<proteinExistence type="predicted"/>
<feature type="chain" id="PRO_5035463987" description="HTH araC/xylS-type domain-containing protein" evidence="3">
    <location>
        <begin position="25"/>
        <end position="73"/>
    </location>
</feature>
<dbReference type="PROSITE" id="PS01124">
    <property type="entry name" value="HTH_ARAC_FAMILY_2"/>
    <property type="match status" value="1"/>
</dbReference>
<keyword evidence="6" id="KW-1185">Reference proteome</keyword>
<dbReference type="InterPro" id="IPR009057">
    <property type="entry name" value="Homeodomain-like_sf"/>
</dbReference>
<dbReference type="SUPFAM" id="SSF46689">
    <property type="entry name" value="Homeodomain-like"/>
    <property type="match status" value="1"/>
</dbReference>
<feature type="domain" description="HTH araC/xylS-type" evidence="4">
    <location>
        <begin position="1"/>
        <end position="54"/>
    </location>
</feature>
<reference evidence="5" key="1">
    <citation type="submission" date="2019-12" db="EMBL/GenBank/DDBJ databases">
        <title>High-Quality draft genome sequences of three cyanobacteria isolated from the limestone walls of the Old Cathedral of Coimbra.</title>
        <authorList>
            <person name="Tiago I."/>
            <person name="Soares F."/>
            <person name="Portugal A."/>
        </authorList>
    </citation>
    <scope>NUCLEOTIDE SEQUENCE [LARGE SCALE GENOMIC DNA]</scope>
    <source>
        <strain evidence="5">C</strain>
    </source>
</reference>
<evidence type="ECO:0000256" key="2">
    <source>
        <dbReference type="ARBA" id="ARBA00023163"/>
    </source>
</evidence>
<sequence length="73" mass="8158">MSIRLPGLVLLATSFALVPMAAQAAQVLGYANRSHLAIAFRKKFGMNPSAYRKHQQYFGQTRQKIPAVYNPNH</sequence>
<evidence type="ECO:0000313" key="6">
    <source>
        <dbReference type="Proteomes" id="UP000607397"/>
    </source>
</evidence>